<dbReference type="InterPro" id="IPR004360">
    <property type="entry name" value="Glyas_Fos-R_dOase_dom"/>
</dbReference>
<proteinExistence type="predicted"/>
<organism evidence="2 3">
    <name type="scientific">Paragemmobacter kunshanensis</name>
    <dbReference type="NCBI Taxonomy" id="2583234"/>
    <lineage>
        <taxon>Bacteria</taxon>
        <taxon>Pseudomonadati</taxon>
        <taxon>Pseudomonadota</taxon>
        <taxon>Alphaproteobacteria</taxon>
        <taxon>Rhodobacterales</taxon>
        <taxon>Paracoccaceae</taxon>
        <taxon>Paragemmobacter</taxon>
    </lineage>
</organism>
<keyword evidence="3" id="KW-1185">Reference proteome</keyword>
<comment type="caution">
    <text evidence="2">The sequence shown here is derived from an EMBL/GenBank/DDBJ whole genome shotgun (WGS) entry which is preliminary data.</text>
</comment>
<dbReference type="InterPro" id="IPR037523">
    <property type="entry name" value="VOC_core"/>
</dbReference>
<dbReference type="Pfam" id="PF00903">
    <property type="entry name" value="Glyoxalase"/>
    <property type="match status" value="1"/>
</dbReference>
<evidence type="ECO:0000259" key="1">
    <source>
        <dbReference type="PROSITE" id="PS51819"/>
    </source>
</evidence>
<dbReference type="EMBL" id="JAALFE010000007">
    <property type="protein sequence ID" value="NGQ91086.1"/>
    <property type="molecule type" value="Genomic_DNA"/>
</dbReference>
<dbReference type="PROSITE" id="PS51819">
    <property type="entry name" value="VOC"/>
    <property type="match status" value="1"/>
</dbReference>
<gene>
    <name evidence="2" type="ORF">G5V65_09260</name>
</gene>
<evidence type="ECO:0000313" key="3">
    <source>
        <dbReference type="Proteomes" id="UP000474758"/>
    </source>
</evidence>
<evidence type="ECO:0000313" key="2">
    <source>
        <dbReference type="EMBL" id="NGQ91086.1"/>
    </source>
</evidence>
<reference evidence="2 3" key="1">
    <citation type="submission" date="2020-02" db="EMBL/GenBank/DDBJ databases">
        <title>Rhodobacter translucens sp. nov., a novel bacterium isolated from activated sludge.</title>
        <authorList>
            <person name="Liu J."/>
        </authorList>
    </citation>
    <scope>NUCLEOTIDE SEQUENCE [LARGE SCALE GENOMIC DNA]</scope>
    <source>
        <strain evidence="2 3">HX-7-19</strain>
    </source>
</reference>
<sequence length="135" mass="14782">MQGVIPYLAMDGRCGEAAEFYARAFGAEDIGRMPMADDPGKFMHMQLAINGGALMLTDHMEMSSVRAGAAIARGHLQLVVPDGRAWWARALAAGCEVVAPYERQFWGDDWGLLRDPFGLLWAVLTPDAALWDKAE</sequence>
<feature type="domain" description="VOC" evidence="1">
    <location>
        <begin position="3"/>
        <end position="126"/>
    </location>
</feature>
<dbReference type="PANTHER" id="PTHR34109">
    <property type="entry name" value="BNAUNNG04460D PROTEIN-RELATED"/>
    <property type="match status" value="1"/>
</dbReference>
<dbReference type="Proteomes" id="UP000474758">
    <property type="component" value="Unassembled WGS sequence"/>
</dbReference>
<name>A0A6M1TW96_9RHOB</name>
<dbReference type="InterPro" id="IPR029068">
    <property type="entry name" value="Glyas_Bleomycin-R_OHBP_Dase"/>
</dbReference>
<dbReference type="SUPFAM" id="SSF54593">
    <property type="entry name" value="Glyoxalase/Bleomycin resistance protein/Dihydroxybiphenyl dioxygenase"/>
    <property type="match status" value="1"/>
</dbReference>
<dbReference type="AlphaFoldDB" id="A0A6M1TW96"/>
<dbReference type="Gene3D" id="3.10.180.10">
    <property type="entry name" value="2,3-Dihydroxybiphenyl 1,2-Dioxygenase, domain 1"/>
    <property type="match status" value="1"/>
</dbReference>
<dbReference type="PANTHER" id="PTHR34109:SF1">
    <property type="entry name" value="VOC DOMAIN-CONTAINING PROTEIN"/>
    <property type="match status" value="1"/>
</dbReference>
<accession>A0A6M1TW96</accession>
<protein>
    <submittedName>
        <fullName evidence="2">VOC family protein</fullName>
    </submittedName>
</protein>